<name>A0A5B7CTW2_PORTR</name>
<keyword evidence="3" id="KW-1185">Reference proteome</keyword>
<dbReference type="Proteomes" id="UP000324222">
    <property type="component" value="Unassembled WGS sequence"/>
</dbReference>
<evidence type="ECO:0000313" key="2">
    <source>
        <dbReference type="EMBL" id="MPC12849.1"/>
    </source>
</evidence>
<evidence type="ECO:0000256" key="1">
    <source>
        <dbReference type="SAM" id="MobiDB-lite"/>
    </source>
</evidence>
<dbReference type="AlphaFoldDB" id="A0A5B7CTW2"/>
<organism evidence="2 3">
    <name type="scientific">Portunus trituberculatus</name>
    <name type="common">Swimming crab</name>
    <name type="synonym">Neptunus trituberculatus</name>
    <dbReference type="NCBI Taxonomy" id="210409"/>
    <lineage>
        <taxon>Eukaryota</taxon>
        <taxon>Metazoa</taxon>
        <taxon>Ecdysozoa</taxon>
        <taxon>Arthropoda</taxon>
        <taxon>Crustacea</taxon>
        <taxon>Multicrustacea</taxon>
        <taxon>Malacostraca</taxon>
        <taxon>Eumalacostraca</taxon>
        <taxon>Eucarida</taxon>
        <taxon>Decapoda</taxon>
        <taxon>Pleocyemata</taxon>
        <taxon>Brachyura</taxon>
        <taxon>Eubrachyura</taxon>
        <taxon>Portunoidea</taxon>
        <taxon>Portunidae</taxon>
        <taxon>Portuninae</taxon>
        <taxon>Portunus</taxon>
    </lineage>
</organism>
<accession>A0A5B7CTW2</accession>
<feature type="region of interest" description="Disordered" evidence="1">
    <location>
        <begin position="57"/>
        <end position="87"/>
    </location>
</feature>
<comment type="caution">
    <text evidence="2">The sequence shown here is derived from an EMBL/GenBank/DDBJ whole genome shotgun (WGS) entry which is preliminary data.</text>
</comment>
<dbReference type="EMBL" id="VSRR010000241">
    <property type="protein sequence ID" value="MPC12849.1"/>
    <property type="molecule type" value="Genomic_DNA"/>
</dbReference>
<feature type="compositionally biased region" description="Basic and acidic residues" evidence="1">
    <location>
        <begin position="70"/>
        <end position="80"/>
    </location>
</feature>
<reference evidence="2 3" key="1">
    <citation type="submission" date="2019-05" db="EMBL/GenBank/DDBJ databases">
        <title>Another draft genome of Portunus trituberculatus and its Hox gene families provides insights of decapod evolution.</title>
        <authorList>
            <person name="Jeong J.-H."/>
            <person name="Song I."/>
            <person name="Kim S."/>
            <person name="Choi T."/>
            <person name="Kim D."/>
            <person name="Ryu S."/>
            <person name="Kim W."/>
        </authorList>
    </citation>
    <scope>NUCLEOTIDE SEQUENCE [LARGE SCALE GENOMIC DNA]</scope>
    <source>
        <tissue evidence="2">Muscle</tissue>
    </source>
</reference>
<sequence>MDHVGAPPPIPFHTGSDLRLASIFERPATQITRDPHFLLGECWGNRARTLVVTGVLKEEEEEEEEEEDLKEGKTREERRHTAFRHFT</sequence>
<evidence type="ECO:0000313" key="3">
    <source>
        <dbReference type="Proteomes" id="UP000324222"/>
    </source>
</evidence>
<feature type="compositionally biased region" description="Acidic residues" evidence="1">
    <location>
        <begin position="58"/>
        <end position="69"/>
    </location>
</feature>
<protein>
    <submittedName>
        <fullName evidence="2">Uncharacterized protein</fullName>
    </submittedName>
</protein>
<proteinExistence type="predicted"/>
<gene>
    <name evidence="2" type="ORF">E2C01_005563</name>
</gene>